<dbReference type="GO" id="GO:0042626">
    <property type="term" value="F:ATPase-coupled transmembrane transporter activity"/>
    <property type="evidence" value="ECO:0007669"/>
    <property type="project" value="TreeGrafter"/>
</dbReference>
<protein>
    <recommendedName>
        <fullName evidence="7">ABC transmembrane type-1 domain-containing protein</fullName>
    </recommendedName>
</protein>
<dbReference type="InterPro" id="IPR036640">
    <property type="entry name" value="ABC1_TM_sf"/>
</dbReference>
<organism evidence="6">
    <name type="scientific">Arion vulgaris</name>
    <dbReference type="NCBI Taxonomy" id="1028688"/>
    <lineage>
        <taxon>Eukaryota</taxon>
        <taxon>Metazoa</taxon>
        <taxon>Spiralia</taxon>
        <taxon>Lophotrochozoa</taxon>
        <taxon>Mollusca</taxon>
        <taxon>Gastropoda</taxon>
        <taxon>Heterobranchia</taxon>
        <taxon>Euthyneura</taxon>
        <taxon>Panpulmonata</taxon>
        <taxon>Eupulmonata</taxon>
        <taxon>Stylommatophora</taxon>
        <taxon>Helicina</taxon>
        <taxon>Arionoidea</taxon>
        <taxon>Arionidae</taxon>
        <taxon>Arion</taxon>
    </lineage>
</organism>
<reference evidence="6" key="1">
    <citation type="submission" date="2014-12" db="EMBL/GenBank/DDBJ databases">
        <title>Insight into the proteome of Arion vulgaris.</title>
        <authorList>
            <person name="Aradska J."/>
            <person name="Bulat T."/>
            <person name="Smidak R."/>
            <person name="Sarate P."/>
            <person name="Gangsoo J."/>
            <person name="Sialana F."/>
            <person name="Bilban M."/>
            <person name="Lubec G."/>
        </authorList>
    </citation>
    <scope>NUCLEOTIDE SEQUENCE</scope>
    <source>
        <tissue evidence="6">Skin</tissue>
    </source>
</reference>
<evidence type="ECO:0000256" key="2">
    <source>
        <dbReference type="ARBA" id="ARBA00022692"/>
    </source>
</evidence>
<dbReference type="SUPFAM" id="SSF90123">
    <property type="entry name" value="ABC transporter transmembrane region"/>
    <property type="match status" value="1"/>
</dbReference>
<evidence type="ECO:0000313" key="6">
    <source>
        <dbReference type="EMBL" id="CEK51315.1"/>
    </source>
</evidence>
<feature type="transmembrane region" description="Helical" evidence="5">
    <location>
        <begin position="51"/>
        <end position="84"/>
    </location>
</feature>
<dbReference type="AlphaFoldDB" id="A0A0B6Y745"/>
<keyword evidence="2 5" id="KW-0812">Transmembrane</keyword>
<gene>
    <name evidence="6" type="primary">ORF13103</name>
</gene>
<evidence type="ECO:0000256" key="5">
    <source>
        <dbReference type="SAM" id="Phobius"/>
    </source>
</evidence>
<dbReference type="EMBL" id="HACG01004450">
    <property type="protein sequence ID" value="CEK51315.1"/>
    <property type="molecule type" value="Transcribed_RNA"/>
</dbReference>
<keyword evidence="4 5" id="KW-0472">Membrane</keyword>
<dbReference type="PANTHER" id="PTHR24222:SF76">
    <property type="entry name" value="MYCOBACTIN IMPORT ATP-BINDING_PERMEASE PROTEIN IRTB"/>
    <property type="match status" value="1"/>
</dbReference>
<evidence type="ECO:0000256" key="3">
    <source>
        <dbReference type="ARBA" id="ARBA00022989"/>
    </source>
</evidence>
<dbReference type="InterPro" id="IPR039421">
    <property type="entry name" value="Type_1_exporter"/>
</dbReference>
<feature type="non-terminal residue" evidence="6">
    <location>
        <position position="160"/>
    </location>
</feature>
<dbReference type="Gene3D" id="1.20.1560.10">
    <property type="entry name" value="ABC transporter type 1, transmembrane domain"/>
    <property type="match status" value="1"/>
</dbReference>
<feature type="transmembrane region" description="Helical" evidence="5">
    <location>
        <begin position="135"/>
        <end position="153"/>
    </location>
</feature>
<evidence type="ECO:0000256" key="4">
    <source>
        <dbReference type="ARBA" id="ARBA00023136"/>
    </source>
</evidence>
<feature type="non-terminal residue" evidence="6">
    <location>
        <position position="1"/>
    </location>
</feature>
<keyword evidence="3 5" id="KW-1133">Transmembrane helix</keyword>
<dbReference type="PANTHER" id="PTHR24222">
    <property type="entry name" value="ABC TRANSPORTER B FAMILY"/>
    <property type="match status" value="1"/>
</dbReference>
<evidence type="ECO:0000256" key="1">
    <source>
        <dbReference type="ARBA" id="ARBA00004141"/>
    </source>
</evidence>
<accession>A0A0B6Y745</accession>
<sequence length="160" mass="17634">YASSPRMSSRKRSQKPLVASVPDVEFSDALIQGDEHKEKDDAKLVATFRELFSFATCCDIILILVGIGTAIVHGASWPLLFLLFGDMTNSFLSYKQNDSSALNISDVLNNSNLHSNGTMDVGDFEADMTQFALKYIYIGLAVCVATYLHIALLQTSCERQ</sequence>
<dbReference type="GO" id="GO:0005524">
    <property type="term" value="F:ATP binding"/>
    <property type="evidence" value="ECO:0007669"/>
    <property type="project" value="InterPro"/>
</dbReference>
<dbReference type="GO" id="GO:0005886">
    <property type="term" value="C:plasma membrane"/>
    <property type="evidence" value="ECO:0007669"/>
    <property type="project" value="TreeGrafter"/>
</dbReference>
<proteinExistence type="predicted"/>
<comment type="subcellular location">
    <subcellularLocation>
        <location evidence="1">Membrane</location>
        <topology evidence="1">Multi-pass membrane protein</topology>
    </subcellularLocation>
</comment>
<evidence type="ECO:0008006" key="7">
    <source>
        <dbReference type="Google" id="ProtNLM"/>
    </source>
</evidence>
<name>A0A0B6Y745_9EUPU</name>